<dbReference type="AlphaFoldDB" id="A0A1E5QKN2"/>
<reference evidence="1" key="1">
    <citation type="submission" date="2016-09" db="EMBL/GenBank/DDBJ databases">
        <title>Draft genome of thermotolerant cyanobacterium Desertifilum sp. strain IPPAS B-1220.</title>
        <authorList>
            <person name="Sinetova M.A."/>
            <person name="Bolakhan K."/>
            <person name="Zayadan B.K."/>
            <person name="Mironov K.S."/>
            <person name="Ustinova V."/>
            <person name="Kupriyanova E.V."/>
            <person name="Sidorov R.A."/>
            <person name="Skrypnik A.N."/>
            <person name="Gogoleva N.E."/>
            <person name="Gogolev Y.V."/>
            <person name="Los D.A."/>
        </authorList>
    </citation>
    <scope>NUCLEOTIDE SEQUENCE [LARGE SCALE GENOMIC DNA]</scope>
    <source>
        <strain evidence="1">IPPAS B-1220</strain>
    </source>
</reference>
<proteinExistence type="predicted"/>
<dbReference type="OrthoDB" id="531215at2"/>
<evidence type="ECO:0000313" key="1">
    <source>
        <dbReference type="EMBL" id="OEJ75188.1"/>
    </source>
</evidence>
<dbReference type="EMBL" id="MJGC01000053">
    <property type="protein sequence ID" value="OEJ75188.1"/>
    <property type="molecule type" value="Genomic_DNA"/>
</dbReference>
<sequence length="498" mass="55331">MSEPESTVVSLAPVDDVIESAYSPSSDLTAVSDTLIKLTDEGVVHQSNAAAVCAPVCEAMRRLAEMIAKLRQPESGWSSQLPHTPDNLFLYVIEEAYEVLDATQAVIPQLTQETIEKETDSHYLLVEDLGFKLLWYVAKSSYRLMQLMGGIPATVSQANSEWQSGMLRLVAVLEAQTAETQWSLDLTTHQVPPASVQASVLVQFAGEAVPHTVESLRQEFIYQLLAATPEVRESIAGMKVQLLQPGKSWQKGTLKLKFDFEFIPDAEVEGYFSEDFGQVKLNDTVAIADLARHWLWQQFHNMVTQLLETSSLEAVGEKAYLSTTISQASAIVTCCVSESPYFAFLNANSLEAWRSRLLWHLTGVSYPVMRLLGGVKAYVLQPNASWEVGTLRLVAVLQVKTLQTKLQLDLATGDTRYPTQASLKPDAAIQLVEDDIVQEPECADNLITQFWAEVRSTSPLLKLFLEGIQLELQHSEKSWLPGLMRLHLDLEFLSDTGE</sequence>
<dbReference type="SUPFAM" id="SSF101386">
    <property type="entry name" value="all-alpha NTP pyrophosphatases"/>
    <property type="match status" value="1"/>
</dbReference>
<accession>A0A1E5QKN2</accession>
<name>A0A1E5QKN2_9CYAN</name>
<gene>
    <name evidence="1" type="ORF">BH720_10715</name>
</gene>
<comment type="caution">
    <text evidence="1">The sequence shown here is derived from an EMBL/GenBank/DDBJ whole genome shotgun (WGS) entry which is preliminary data.</text>
</comment>
<dbReference type="RefSeq" id="WP_069967187.1">
    <property type="nucleotide sequence ID" value="NZ_CM124774.1"/>
</dbReference>
<protein>
    <submittedName>
        <fullName evidence="1">Uncharacterized protein</fullName>
    </submittedName>
</protein>
<organism evidence="1">
    <name type="scientific">Desertifilum tharense IPPAS B-1220</name>
    <dbReference type="NCBI Taxonomy" id="1781255"/>
    <lineage>
        <taxon>Bacteria</taxon>
        <taxon>Bacillati</taxon>
        <taxon>Cyanobacteriota</taxon>
        <taxon>Cyanophyceae</taxon>
        <taxon>Desertifilales</taxon>
        <taxon>Desertifilaceae</taxon>
        <taxon>Desertifilum</taxon>
    </lineage>
</organism>
<dbReference type="STRING" id="1781255.BH720_10715"/>